<dbReference type="CDD" id="cd07332">
    <property type="entry name" value="M48C_Oma1_like"/>
    <property type="match status" value="1"/>
</dbReference>
<feature type="region of interest" description="Disordered" evidence="7">
    <location>
        <begin position="1"/>
        <end position="31"/>
    </location>
</feature>
<proteinExistence type="inferred from homology"/>
<comment type="caution">
    <text evidence="9">The sequence shown here is derived from an EMBL/GenBank/DDBJ whole genome shotgun (WGS) entry which is preliminary data.</text>
</comment>
<organism evidence="9 10">
    <name type="scientific">Uliginosibacterium flavum</name>
    <dbReference type="NCBI Taxonomy" id="1396831"/>
    <lineage>
        <taxon>Bacteria</taxon>
        <taxon>Pseudomonadati</taxon>
        <taxon>Pseudomonadota</taxon>
        <taxon>Betaproteobacteria</taxon>
        <taxon>Rhodocyclales</taxon>
        <taxon>Zoogloeaceae</taxon>
        <taxon>Uliginosibacterium</taxon>
    </lineage>
</organism>
<protein>
    <submittedName>
        <fullName evidence="9">M48 family metallopeptidase</fullName>
    </submittedName>
</protein>
<comment type="cofactor">
    <cofactor evidence="6">
        <name>Zn(2+)</name>
        <dbReference type="ChEBI" id="CHEBI:29105"/>
    </cofactor>
    <text evidence="6">Binds 1 zinc ion per subunit.</text>
</comment>
<keyword evidence="4 6" id="KW-0862">Zinc</keyword>
<dbReference type="Pfam" id="PF01435">
    <property type="entry name" value="Peptidase_M48"/>
    <property type="match status" value="1"/>
</dbReference>
<evidence type="ECO:0000259" key="8">
    <source>
        <dbReference type="Pfam" id="PF01435"/>
    </source>
</evidence>
<dbReference type="InterPro" id="IPR001915">
    <property type="entry name" value="Peptidase_M48"/>
</dbReference>
<evidence type="ECO:0000256" key="6">
    <source>
        <dbReference type="RuleBase" id="RU003983"/>
    </source>
</evidence>
<keyword evidence="1 6" id="KW-0645">Protease</keyword>
<reference evidence="9 10" key="1">
    <citation type="submission" date="2024-07" db="EMBL/GenBank/DDBJ databases">
        <title>Uliginosibacterium flavum JJ3220;KACC:17644.</title>
        <authorList>
            <person name="Kim M.K."/>
        </authorList>
    </citation>
    <scope>NUCLEOTIDE SEQUENCE [LARGE SCALE GENOMIC DNA]</scope>
    <source>
        <strain evidence="9 10">KACC:17644</strain>
    </source>
</reference>
<dbReference type="Proteomes" id="UP001549691">
    <property type="component" value="Unassembled WGS sequence"/>
</dbReference>
<keyword evidence="2" id="KW-0479">Metal-binding</keyword>
<keyword evidence="3 6" id="KW-0378">Hydrolase</keyword>
<evidence type="ECO:0000256" key="7">
    <source>
        <dbReference type="SAM" id="MobiDB-lite"/>
    </source>
</evidence>
<evidence type="ECO:0000313" key="10">
    <source>
        <dbReference type="Proteomes" id="UP001549691"/>
    </source>
</evidence>
<keyword evidence="5 6" id="KW-0482">Metalloprotease</keyword>
<dbReference type="EMBL" id="JBEWZI010000002">
    <property type="protein sequence ID" value="MET7013010.1"/>
    <property type="molecule type" value="Genomic_DNA"/>
</dbReference>
<sequence>MRTLHVPPLSPPPLLPTLRKTPARPPLSPLSEVRSTIEADGWLARNRIRIVLSLLVCTAALSAGIHLMTPRLAETLANGLPGSWVRASSEQVLSNLESSVLMPSLRPLAEQDALRDQFAALNAAPQGAPPYRLLFRRNQSAGNTLLTLPGGEIIVTDQLLESVPDQSERLALLCHELGHLYHRHALHNAIEHNLYWLASSALIGSSESSVRALARGLNQADYTREHVLEADRYALSMLDNNGISTQVLIEAIEHGQGPTNTTSDPLAHHKYFNERILALQNLQ</sequence>
<evidence type="ECO:0000256" key="3">
    <source>
        <dbReference type="ARBA" id="ARBA00022801"/>
    </source>
</evidence>
<dbReference type="InterPro" id="IPR051156">
    <property type="entry name" value="Mito/Outer_Membr_Metalloprot"/>
</dbReference>
<evidence type="ECO:0000256" key="5">
    <source>
        <dbReference type="ARBA" id="ARBA00023049"/>
    </source>
</evidence>
<accession>A0ABV2TGG8</accession>
<evidence type="ECO:0000256" key="4">
    <source>
        <dbReference type="ARBA" id="ARBA00022833"/>
    </source>
</evidence>
<dbReference type="PANTHER" id="PTHR22726">
    <property type="entry name" value="METALLOENDOPEPTIDASE OMA1"/>
    <property type="match status" value="1"/>
</dbReference>
<name>A0ABV2TGG8_9RHOO</name>
<evidence type="ECO:0000313" key="9">
    <source>
        <dbReference type="EMBL" id="MET7013010.1"/>
    </source>
</evidence>
<evidence type="ECO:0000256" key="2">
    <source>
        <dbReference type="ARBA" id="ARBA00022723"/>
    </source>
</evidence>
<keyword evidence="10" id="KW-1185">Reference proteome</keyword>
<gene>
    <name evidence="9" type="ORF">ABXR19_02335</name>
</gene>
<feature type="domain" description="Peptidase M48" evidence="8">
    <location>
        <begin position="147"/>
        <end position="280"/>
    </location>
</feature>
<dbReference type="RefSeq" id="WP_354599472.1">
    <property type="nucleotide sequence ID" value="NZ_JBEWZI010000002.1"/>
</dbReference>
<evidence type="ECO:0000256" key="1">
    <source>
        <dbReference type="ARBA" id="ARBA00022670"/>
    </source>
</evidence>
<dbReference type="PANTHER" id="PTHR22726:SF1">
    <property type="entry name" value="METALLOENDOPEPTIDASE OMA1, MITOCHONDRIAL"/>
    <property type="match status" value="1"/>
</dbReference>
<dbReference type="Gene3D" id="3.30.2010.10">
    <property type="entry name" value="Metalloproteases ('zincins'), catalytic domain"/>
    <property type="match status" value="1"/>
</dbReference>
<comment type="similarity">
    <text evidence="6">Belongs to the peptidase M48 family.</text>
</comment>